<dbReference type="PANTHER" id="PTHR42723">
    <property type="entry name" value="CHLOROPHYLL SYNTHASE"/>
    <property type="match status" value="1"/>
</dbReference>
<evidence type="ECO:0000256" key="2">
    <source>
        <dbReference type="ARBA" id="ARBA00022692"/>
    </source>
</evidence>
<reference evidence="6 7" key="1">
    <citation type="journal article" date="2023" name="bioRxiv">
        <title>High-quality genome assemblies of four members of thePodospora anserinaspecies complex.</title>
        <authorList>
            <person name="Ament-Velasquez S.L."/>
            <person name="Vogan A.A."/>
            <person name="Wallerman O."/>
            <person name="Hartmann F."/>
            <person name="Gautier V."/>
            <person name="Silar P."/>
            <person name="Giraud T."/>
            <person name="Johannesson H."/>
        </authorList>
    </citation>
    <scope>NUCLEOTIDE SEQUENCE [LARGE SCALE GENOMIC DNA]</scope>
    <source>
        <strain evidence="6 7">CBS 112042</strain>
    </source>
</reference>
<keyword evidence="4 5" id="KW-0472">Membrane</keyword>
<comment type="caution">
    <text evidence="6">The sequence shown here is derived from an EMBL/GenBank/DDBJ whole genome shotgun (WGS) entry which is preliminary data.</text>
</comment>
<keyword evidence="3 5" id="KW-1133">Transmembrane helix</keyword>
<dbReference type="InterPro" id="IPR000537">
    <property type="entry name" value="UbiA_prenyltransferase"/>
</dbReference>
<evidence type="ECO:0000256" key="5">
    <source>
        <dbReference type="SAM" id="Phobius"/>
    </source>
</evidence>
<dbReference type="GeneID" id="87892357"/>
<gene>
    <name evidence="6" type="ORF">QC761_0094250</name>
</gene>
<dbReference type="Pfam" id="PF01040">
    <property type="entry name" value="UbiA"/>
    <property type="match status" value="1"/>
</dbReference>
<sequence length="333" mass="37026">MDSELLNSQVRVVTIMKGLAAGQILTMDQMAEAIHRMQKLVGCGVFHVQSIWLFTRSDLKTIVIPQSAFGIINAIASSNDWPEVLSRVPMVFFWVWINLLPFAIDNQRQAEAILEDRHNKPWRTMPSQRMTEAQARILMLLLYPVSLFTSLRLGGTRQCLALMVLGYGYNDLNLADRSWISRNVINALGFCSFASGALEVAMDSPLSFSGENNQTVVKWLAMIGGIVFSTVQTQDMADQVGDSSRGRKSMPLALGDGPARWMIAIPMVGWSIVCPWFWGAGAVVHVVAAFLGLLIACRTLTWRSIEADKRTFQLWNLWMAGLYTLPLLSAGGR</sequence>
<evidence type="ECO:0000313" key="7">
    <source>
        <dbReference type="Proteomes" id="UP001322138"/>
    </source>
</evidence>
<evidence type="ECO:0000313" key="6">
    <source>
        <dbReference type="EMBL" id="KAK4640661.1"/>
    </source>
</evidence>
<comment type="subcellular location">
    <subcellularLocation>
        <location evidence="1">Membrane</location>
        <topology evidence="1">Multi-pass membrane protein</topology>
    </subcellularLocation>
</comment>
<dbReference type="EMBL" id="JAFFGZ010000008">
    <property type="protein sequence ID" value="KAK4640661.1"/>
    <property type="molecule type" value="Genomic_DNA"/>
</dbReference>
<dbReference type="PANTHER" id="PTHR42723:SF1">
    <property type="entry name" value="CHLOROPHYLL SYNTHASE, CHLOROPLASTIC"/>
    <property type="match status" value="1"/>
</dbReference>
<keyword evidence="2 5" id="KW-0812">Transmembrane</keyword>
<accession>A0ABR0F9J8</accession>
<dbReference type="Proteomes" id="UP001322138">
    <property type="component" value="Unassembled WGS sequence"/>
</dbReference>
<evidence type="ECO:0008006" key="8">
    <source>
        <dbReference type="Google" id="ProtNLM"/>
    </source>
</evidence>
<organism evidence="6 7">
    <name type="scientific">Podospora bellae-mahoneyi</name>
    <dbReference type="NCBI Taxonomy" id="2093777"/>
    <lineage>
        <taxon>Eukaryota</taxon>
        <taxon>Fungi</taxon>
        <taxon>Dikarya</taxon>
        <taxon>Ascomycota</taxon>
        <taxon>Pezizomycotina</taxon>
        <taxon>Sordariomycetes</taxon>
        <taxon>Sordariomycetidae</taxon>
        <taxon>Sordariales</taxon>
        <taxon>Podosporaceae</taxon>
        <taxon>Podospora</taxon>
    </lineage>
</organism>
<keyword evidence="7" id="KW-1185">Reference proteome</keyword>
<protein>
    <recommendedName>
        <fullName evidence="8">Digeranylgeranylglyceryl phosphate synthase</fullName>
    </recommendedName>
</protein>
<evidence type="ECO:0000256" key="4">
    <source>
        <dbReference type="ARBA" id="ARBA00023136"/>
    </source>
</evidence>
<proteinExistence type="predicted"/>
<name>A0ABR0F9J8_9PEZI</name>
<evidence type="ECO:0000256" key="3">
    <source>
        <dbReference type="ARBA" id="ARBA00022989"/>
    </source>
</evidence>
<feature type="transmembrane region" description="Helical" evidence="5">
    <location>
        <begin position="314"/>
        <end position="332"/>
    </location>
</feature>
<dbReference type="InterPro" id="IPR050475">
    <property type="entry name" value="Prenyltransferase_related"/>
</dbReference>
<dbReference type="RefSeq" id="XP_062729637.1">
    <property type="nucleotide sequence ID" value="XM_062872998.1"/>
</dbReference>
<dbReference type="CDD" id="cd13965">
    <property type="entry name" value="PT_UbiA_3"/>
    <property type="match status" value="1"/>
</dbReference>
<evidence type="ECO:0000256" key="1">
    <source>
        <dbReference type="ARBA" id="ARBA00004141"/>
    </source>
</evidence>